<accession>A0A375IKE5</accession>
<evidence type="ECO:0000313" key="4">
    <source>
        <dbReference type="Proteomes" id="UP000255505"/>
    </source>
</evidence>
<reference evidence="3 4" key="1">
    <citation type="submission" date="2018-01" db="EMBL/GenBank/DDBJ databases">
        <authorList>
            <person name="Gaut B.S."/>
            <person name="Morton B.R."/>
            <person name="Clegg M.T."/>
            <person name="Duvall M.R."/>
        </authorList>
    </citation>
    <scope>NUCLEOTIDE SEQUENCE [LARGE SCALE GENOMIC DNA]</scope>
    <source>
        <strain evidence="3">Cupriavidus taiwanensis LMG 19425</strain>
    </source>
</reference>
<keyword evidence="2" id="KW-0472">Membrane</keyword>
<protein>
    <submittedName>
        <fullName evidence="3">Uncharacterized protein</fullName>
    </submittedName>
</protein>
<dbReference type="RefSeq" id="WP_115663202.1">
    <property type="nucleotide sequence ID" value="NZ_LT991976.1"/>
</dbReference>
<dbReference type="SUPFAM" id="SSF144284">
    <property type="entry name" value="Sec2 N-terminal region"/>
    <property type="match status" value="1"/>
</dbReference>
<evidence type="ECO:0000256" key="2">
    <source>
        <dbReference type="SAM" id="Phobius"/>
    </source>
</evidence>
<gene>
    <name evidence="3" type="ORF">CT19425_110262</name>
</gene>
<dbReference type="AlphaFoldDB" id="A0A375IKE5"/>
<feature type="coiled-coil region" evidence="1">
    <location>
        <begin position="70"/>
        <end position="118"/>
    </location>
</feature>
<feature type="transmembrane region" description="Helical" evidence="2">
    <location>
        <begin position="12"/>
        <end position="32"/>
    </location>
</feature>
<keyword evidence="1" id="KW-0175">Coiled coil</keyword>
<dbReference type="Proteomes" id="UP000255505">
    <property type="component" value="Chromosome I"/>
</dbReference>
<sequence length="118" mass="13143">MAAELVFKDIGAVLGTIAGTLVVGSALIFRAWSRLKLEHQIGTTEEAALKTLAAAVENWKGLYDNAWAQVVKERELREAAENRATETTRELEELRGQVAELKREVQRLTDAVNRLPKE</sequence>
<keyword evidence="2" id="KW-1133">Transmembrane helix</keyword>
<keyword evidence="2" id="KW-0812">Transmembrane</keyword>
<evidence type="ECO:0000256" key="1">
    <source>
        <dbReference type="SAM" id="Coils"/>
    </source>
</evidence>
<dbReference type="EMBL" id="LT991976">
    <property type="protein sequence ID" value="SPK73725.1"/>
    <property type="molecule type" value="Genomic_DNA"/>
</dbReference>
<proteinExistence type="predicted"/>
<name>A0A375IKE5_9BURK</name>
<evidence type="ECO:0000313" key="3">
    <source>
        <dbReference type="EMBL" id="SPK73725.1"/>
    </source>
</evidence>
<organism evidence="3 4">
    <name type="scientific">Cupriavidus taiwanensis</name>
    <dbReference type="NCBI Taxonomy" id="164546"/>
    <lineage>
        <taxon>Bacteria</taxon>
        <taxon>Pseudomonadati</taxon>
        <taxon>Pseudomonadota</taxon>
        <taxon>Betaproteobacteria</taxon>
        <taxon>Burkholderiales</taxon>
        <taxon>Burkholderiaceae</taxon>
        <taxon>Cupriavidus</taxon>
    </lineage>
</organism>